<accession>A0A2G9LJD9</accession>
<evidence type="ECO:0000259" key="1">
    <source>
        <dbReference type="Pfam" id="PF01336"/>
    </source>
</evidence>
<dbReference type="Proteomes" id="UP000231232">
    <property type="component" value="Unassembled WGS sequence"/>
</dbReference>
<evidence type="ECO:0000313" key="5">
    <source>
        <dbReference type="EMBL" id="PIY99685.1"/>
    </source>
</evidence>
<accession>A0A2H9P9G2</accession>
<evidence type="ECO:0000313" key="10">
    <source>
        <dbReference type="Proteomes" id="UP000229789"/>
    </source>
</evidence>
<dbReference type="EMBL" id="PFMG01000056">
    <property type="protein sequence ID" value="PIY99685.1"/>
    <property type="molecule type" value="Genomic_DNA"/>
</dbReference>
<dbReference type="EMBL" id="PFFF01000033">
    <property type="protein sequence ID" value="PIV89701.1"/>
    <property type="molecule type" value="Genomic_DNA"/>
</dbReference>
<dbReference type="Proteomes" id="UP000229789">
    <property type="component" value="Unassembled WGS sequence"/>
</dbReference>
<evidence type="ECO:0000313" key="7">
    <source>
        <dbReference type="EMBL" id="PJC01452.1"/>
    </source>
</evidence>
<sequence>MIYDTYKIAKIVELSTGEKIFDNEAGFLKYIETEEGPVARAGIVGTVLETRVNSEKNSGSITLDDTSGIIRVQTFGEGIAKIEEVKQGDLVIVFGSVREYENNINLLLQILRKISKEELQERKAYIDFLKEHWRKMSEQIASDFTVFEGSLDDFTKIIAKKYRLSSNEAESMVKEIKAKKLQQNETAKKVQDNADEQILLQAIPKCDQERRGATTDDLAAFTGFSKEKVEEIIKYAIDEGDIYEPSPGRFKIL</sequence>
<dbReference type="EMBL" id="PCUF01000008">
    <property type="protein sequence ID" value="PIN66678.1"/>
    <property type="molecule type" value="Genomic_DNA"/>
</dbReference>
<feature type="domain" description="OB" evidence="1">
    <location>
        <begin position="43"/>
        <end position="107"/>
    </location>
</feature>
<accession>A0A2H9M284</accession>
<dbReference type="InterPro" id="IPR004365">
    <property type="entry name" value="NA-bd_OB_tRNA"/>
</dbReference>
<reference evidence="8 9" key="2">
    <citation type="submission" date="2017-09" db="EMBL/GenBank/DDBJ databases">
        <title>Depth-based differentiation of microbial function through sediment-hosted aquifers and enrichment of novel symbionts in the deep terrestrial subsurface.</title>
        <authorList>
            <person name="Probst A.J."/>
            <person name="Ladd B."/>
            <person name="Jarett J.K."/>
            <person name="Geller-Mcgrath D.E."/>
            <person name="Sieber C.M.K."/>
            <person name="Emerson J.B."/>
            <person name="Anantharaman K."/>
            <person name="Thomas B.C."/>
            <person name="Malmstrom R."/>
            <person name="Stieglmeier M."/>
            <person name="Klingl A."/>
            <person name="Woyke T."/>
            <person name="Ryan C.M."/>
            <person name="Banfield J.F."/>
        </authorList>
    </citation>
    <scope>NUCLEOTIDE SEQUENCE [LARGE SCALE GENOMIC DNA]</scope>
</reference>
<dbReference type="Gene3D" id="1.10.10.10">
    <property type="entry name" value="Winged helix-like DNA-binding domain superfamily/Winged helix DNA-binding domain"/>
    <property type="match status" value="1"/>
</dbReference>
<accession>A0A2H9RD42</accession>
<organism evidence="2 10">
    <name type="scientific">Huberarchaeum crystalense</name>
    <dbReference type="NCBI Taxonomy" id="2014257"/>
    <lineage>
        <taxon>Archaea</taxon>
        <taxon>Candidatus Huberarchaeota</taxon>
        <taxon>Candidatus Huberarchaeia</taxon>
        <taxon>Candidatus Huberarchaeales</taxon>
        <taxon>Candidatus Huberarchaeaceae</taxon>
        <taxon>Candidatus Huberarchaeum</taxon>
    </lineage>
</organism>
<accession>A0A2H9QSH8</accession>
<dbReference type="EMBL" id="PFUW01000016">
    <property type="protein sequence ID" value="PJB04167.1"/>
    <property type="molecule type" value="Genomic_DNA"/>
</dbReference>
<accession>A0A2H9MMD6</accession>
<evidence type="ECO:0000313" key="6">
    <source>
        <dbReference type="EMBL" id="PJB04167.1"/>
    </source>
</evidence>
<dbReference type="InterPro" id="IPR036388">
    <property type="entry name" value="WH-like_DNA-bd_sf"/>
</dbReference>
<dbReference type="Proteomes" id="UP000228888">
    <property type="component" value="Unassembled WGS sequence"/>
</dbReference>
<dbReference type="SUPFAM" id="SSF50249">
    <property type="entry name" value="Nucleic acid-binding proteins"/>
    <property type="match status" value="1"/>
</dbReference>
<evidence type="ECO:0000313" key="2">
    <source>
        <dbReference type="EMBL" id="PIN66678.1"/>
    </source>
</evidence>
<evidence type="ECO:0000313" key="3">
    <source>
        <dbReference type="EMBL" id="PIV13682.1"/>
    </source>
</evidence>
<dbReference type="AlphaFoldDB" id="A0A2G9LJD9"/>
<reference evidence="2 10" key="1">
    <citation type="submission" date="2017-09" db="EMBL/GenBank/DDBJ databases">
        <title>Depth-based differentiation of microbial function through sediment-hosted aquifers and enrichment of novel symbionts in the deep terrestrial subsurface.</title>
        <authorList>
            <person name="Probst A.J."/>
            <person name="Ladd B."/>
            <person name="Jarett J.K."/>
            <person name="Geller-Mcgrath D.E."/>
            <person name="Sieber C.M."/>
            <person name="Emerson J.B."/>
            <person name="Anantharaman K."/>
            <person name="Thomas B.C."/>
            <person name="Malmstrom R."/>
            <person name="Stieglmeier M."/>
            <person name="Klingl A."/>
            <person name="Woyke T."/>
            <person name="Ryan C.M."/>
            <person name="Banfield J.F."/>
        </authorList>
    </citation>
    <scope>NUCLEOTIDE SEQUENCE [LARGE SCALE GENOMIC DNA]</scope>
    <source>
        <strain evidence="3">CG03_land_8_20_14_0_80_31_114</strain>
        <strain evidence="4">CG17_big_fil_post_rev_8_21_14_2_50_31_73</strain>
        <strain evidence="2">CG18_big_fil_WC_8_21_14_2_50_31_19</strain>
        <strain evidence="5">CG_4_10_14_0_8_um_filter_31_133</strain>
        <strain evidence="7">CG_4_9_14_0_8_um_filter_31_21</strain>
        <strain evidence="6">CG_4_9_14_3_um_filter_31_125</strain>
    </source>
</reference>
<gene>
    <name evidence="7" type="ORF">CO072_01240</name>
    <name evidence="6" type="ORF">CO124_00860</name>
    <name evidence="3" type="ORF">COS45_01610</name>
    <name evidence="4" type="ORF">COW47_01400</name>
    <name evidence="2" type="ORF">COW69_00910</name>
    <name evidence="5" type="ORF">COY63_02240</name>
</gene>
<dbReference type="EMBL" id="PFSX01000029">
    <property type="protein sequence ID" value="PJC01452.1"/>
    <property type="molecule type" value="Genomic_DNA"/>
</dbReference>
<comment type="caution">
    <text evidence="2">The sequence shown here is derived from an EMBL/GenBank/DDBJ whole genome shotgun (WGS) entry which is preliminary data.</text>
</comment>
<evidence type="ECO:0000313" key="9">
    <source>
        <dbReference type="Proteomes" id="UP000228888"/>
    </source>
</evidence>
<name>A0A2G9LJD9_HUBC1</name>
<dbReference type="Proteomes" id="UP000228874">
    <property type="component" value="Unassembled WGS sequence"/>
</dbReference>
<dbReference type="EMBL" id="PEUT01000039">
    <property type="protein sequence ID" value="PIV13682.1"/>
    <property type="molecule type" value="Genomic_DNA"/>
</dbReference>
<dbReference type="Proteomes" id="UP000228989">
    <property type="component" value="Unassembled WGS sequence"/>
</dbReference>
<dbReference type="Gene3D" id="2.40.50.140">
    <property type="entry name" value="Nucleic acid-binding proteins"/>
    <property type="match status" value="1"/>
</dbReference>
<dbReference type="GO" id="GO:0003676">
    <property type="term" value="F:nucleic acid binding"/>
    <property type="evidence" value="ECO:0007669"/>
    <property type="project" value="InterPro"/>
</dbReference>
<dbReference type="InterPro" id="IPR012340">
    <property type="entry name" value="NA-bd_OB-fold"/>
</dbReference>
<proteinExistence type="predicted"/>
<dbReference type="Proteomes" id="UP000230713">
    <property type="component" value="Unassembled WGS sequence"/>
</dbReference>
<protein>
    <recommendedName>
        <fullName evidence="1">OB domain-containing protein</fullName>
    </recommendedName>
</protein>
<dbReference type="Pfam" id="PF01336">
    <property type="entry name" value="tRNA_anti-codon"/>
    <property type="match status" value="1"/>
</dbReference>
<evidence type="ECO:0000313" key="8">
    <source>
        <dbReference type="Proteomes" id="UP000228874"/>
    </source>
</evidence>
<evidence type="ECO:0000313" key="4">
    <source>
        <dbReference type="EMBL" id="PIV89701.1"/>
    </source>
</evidence>